<gene>
    <name evidence="1" type="ORF">PABY_16910</name>
</gene>
<dbReference type="EMBL" id="AP028907">
    <property type="protein sequence ID" value="BES82124.1"/>
    <property type="molecule type" value="Genomic_DNA"/>
</dbReference>
<accession>A0ABM8IX56</accession>
<organism evidence="1 2">
    <name type="scientific">Pyrodictium abyssi</name>
    <dbReference type="NCBI Taxonomy" id="54256"/>
    <lineage>
        <taxon>Archaea</taxon>
        <taxon>Thermoproteota</taxon>
        <taxon>Thermoprotei</taxon>
        <taxon>Desulfurococcales</taxon>
        <taxon>Pyrodictiaceae</taxon>
        <taxon>Pyrodictium</taxon>
    </lineage>
</organism>
<keyword evidence="2" id="KW-1185">Reference proteome</keyword>
<dbReference type="Proteomes" id="UP001341135">
    <property type="component" value="Chromosome"/>
</dbReference>
<name>A0ABM8IX56_9CREN</name>
<sequence length="53" mass="6463">MTKWLLRCTSCGNTWELEVSFDLTKLSSGKLYHYCKYCKRNTFHEIVERREEE</sequence>
<evidence type="ECO:0000313" key="1">
    <source>
        <dbReference type="EMBL" id="BES82124.1"/>
    </source>
</evidence>
<proteinExistence type="predicted"/>
<protein>
    <submittedName>
        <fullName evidence="1">Uncharacterized protein</fullName>
    </submittedName>
</protein>
<evidence type="ECO:0000313" key="2">
    <source>
        <dbReference type="Proteomes" id="UP001341135"/>
    </source>
</evidence>
<reference evidence="1 2" key="1">
    <citation type="submission" date="2023-09" db="EMBL/GenBank/DDBJ databases">
        <title>Pyrofollis japonicus gen. nov. sp. nov., a novel member of the family Pyrodictiaceae isolated from the Iheya North hydrothermal field.</title>
        <authorList>
            <person name="Miyazaki U."/>
            <person name="Sanari M."/>
            <person name="Tame A."/>
            <person name="Kitajima M."/>
            <person name="Okamoto A."/>
            <person name="Sawayama S."/>
            <person name="Miyazaki J."/>
            <person name="Takai K."/>
            <person name="Nakagawa S."/>
        </authorList>
    </citation>
    <scope>NUCLEOTIDE SEQUENCE [LARGE SCALE GENOMIC DNA]</scope>
    <source>
        <strain evidence="1 2">AV2</strain>
    </source>
</reference>